<name>A0ABT4CQY5_9CLOT</name>
<gene>
    <name evidence="1" type="primary">fliB</name>
    <name evidence="1" type="ORF">OXH55_07150</name>
</gene>
<keyword evidence="1" id="KW-0969">Cilium</keyword>
<dbReference type="EC" id="2.1.1.-" evidence="1"/>
<dbReference type="NCBIfam" id="NF038110">
    <property type="entry name" value="Lys_methyl_FliB"/>
    <property type="match status" value="1"/>
</dbReference>
<dbReference type="GO" id="GO:0008168">
    <property type="term" value="F:methyltransferase activity"/>
    <property type="evidence" value="ECO:0007669"/>
    <property type="project" value="UniProtKB-KW"/>
</dbReference>
<accession>A0ABT4CQY5</accession>
<keyword evidence="1" id="KW-0489">Methyltransferase</keyword>
<reference evidence="1" key="1">
    <citation type="submission" date="2022-12" db="EMBL/GenBank/DDBJ databases">
        <authorList>
            <person name="Wang J."/>
        </authorList>
    </citation>
    <scope>NUCLEOTIDE SEQUENCE</scope>
    <source>
        <strain evidence="1">HY-42-06</strain>
    </source>
</reference>
<evidence type="ECO:0000313" key="1">
    <source>
        <dbReference type="EMBL" id="MCY6370409.1"/>
    </source>
</evidence>
<comment type="caution">
    <text evidence="1">The sequence shown here is derived from an EMBL/GenBank/DDBJ whole genome shotgun (WGS) entry which is preliminary data.</text>
</comment>
<keyword evidence="1" id="KW-0966">Cell projection</keyword>
<keyword evidence="1" id="KW-0282">Flagellum</keyword>
<keyword evidence="1" id="KW-0808">Transferase</keyword>
<dbReference type="EMBL" id="JAPQES010000002">
    <property type="protein sequence ID" value="MCY6370409.1"/>
    <property type="molecule type" value="Genomic_DNA"/>
</dbReference>
<dbReference type="RefSeq" id="WP_268049151.1">
    <property type="nucleotide sequence ID" value="NZ_JAPQES010000002.1"/>
</dbReference>
<keyword evidence="2" id="KW-1185">Reference proteome</keyword>
<protein>
    <submittedName>
        <fullName evidence="1">Flagellin lysine-N-methylase</fullName>
        <ecNumber evidence="1">2.1.1.-</ecNumber>
    </submittedName>
</protein>
<dbReference type="Proteomes" id="UP001079657">
    <property type="component" value="Unassembled WGS sequence"/>
</dbReference>
<evidence type="ECO:0000313" key="2">
    <source>
        <dbReference type="Proteomes" id="UP001079657"/>
    </source>
</evidence>
<organism evidence="1 2">
    <name type="scientific">Clostridium ganghwense</name>
    <dbReference type="NCBI Taxonomy" id="312089"/>
    <lineage>
        <taxon>Bacteria</taxon>
        <taxon>Bacillati</taxon>
        <taxon>Bacillota</taxon>
        <taxon>Clostridia</taxon>
        <taxon>Eubacteriales</taxon>
        <taxon>Clostridiaceae</taxon>
        <taxon>Clostridium</taxon>
    </lineage>
</organism>
<sequence length="409" mass="47992">MEKKTLVLQPDYMKNFKCIGNECPDNCCHGWNVTVDKKIYKKYRKIKNKDLKKIINKNITLNKDSNDSELYAKIVLDKNNKCPFLDLKGLCEIHKEFGEEYLSKTCNQYPRSINIIDNVLEISGSVSCPPMAELILLNKEQMTFDQLEKVVDVSKSMINVILDTNSDNEIFKYFWNLREVSIDILQNRNFEVWQRLLILGLILDKVQNAVDNGEEETIPSVIEQSIEKYCNENIKEMLSKIEFKENIQLDFINAICSIGIEEEVSIENYKKLYTKFLEGISFNEKDDKAIIESYKKGFKEIYEPFIKNNEYILENYLVNDVFSRAFPIKRGKNIFEEYCILVLKFALIKLFLIGIGNYNKGLNYDEVINTLYLYSRNIEHSIKFLNNILEQIKEENRLNMAFMSVLIKN</sequence>
<dbReference type="GO" id="GO:0032259">
    <property type="term" value="P:methylation"/>
    <property type="evidence" value="ECO:0007669"/>
    <property type="project" value="UniProtKB-KW"/>
</dbReference>
<proteinExistence type="predicted"/>